<dbReference type="EMBL" id="BAAARI010000015">
    <property type="protein sequence ID" value="GAA2584419.1"/>
    <property type="molecule type" value="Genomic_DNA"/>
</dbReference>
<evidence type="ECO:0000256" key="3">
    <source>
        <dbReference type="ARBA" id="ARBA00023163"/>
    </source>
</evidence>
<name>A0ABP6BSF1_9MICO</name>
<dbReference type="SMART" id="SM00354">
    <property type="entry name" value="HTH_LACI"/>
    <property type="match status" value="1"/>
</dbReference>
<dbReference type="RefSeq" id="WP_344229872.1">
    <property type="nucleotide sequence ID" value="NZ_BAAARI010000015.1"/>
</dbReference>
<dbReference type="Pfam" id="PF00356">
    <property type="entry name" value="LacI"/>
    <property type="match status" value="1"/>
</dbReference>
<dbReference type="Gene3D" id="3.40.50.2300">
    <property type="match status" value="2"/>
</dbReference>
<dbReference type="Gene3D" id="1.10.260.40">
    <property type="entry name" value="lambda repressor-like DNA-binding domains"/>
    <property type="match status" value="1"/>
</dbReference>
<protein>
    <submittedName>
        <fullName evidence="5">LacI family DNA-binding transcriptional regulator</fullName>
    </submittedName>
</protein>
<dbReference type="CDD" id="cd01392">
    <property type="entry name" value="HTH_LacI"/>
    <property type="match status" value="1"/>
</dbReference>
<dbReference type="PRINTS" id="PR00036">
    <property type="entry name" value="HTHLACI"/>
</dbReference>
<dbReference type="PANTHER" id="PTHR30146">
    <property type="entry name" value="LACI-RELATED TRANSCRIPTIONAL REPRESSOR"/>
    <property type="match status" value="1"/>
</dbReference>
<gene>
    <name evidence="5" type="ORF">GCM10009862_24380</name>
</gene>
<dbReference type="SUPFAM" id="SSF47413">
    <property type="entry name" value="lambda repressor-like DNA-binding domains"/>
    <property type="match status" value="1"/>
</dbReference>
<dbReference type="PROSITE" id="PS00356">
    <property type="entry name" value="HTH_LACI_1"/>
    <property type="match status" value="1"/>
</dbReference>
<keyword evidence="2 5" id="KW-0238">DNA-binding</keyword>
<evidence type="ECO:0000259" key="4">
    <source>
        <dbReference type="PROSITE" id="PS50932"/>
    </source>
</evidence>
<dbReference type="InterPro" id="IPR028082">
    <property type="entry name" value="Peripla_BP_I"/>
</dbReference>
<dbReference type="InterPro" id="IPR046335">
    <property type="entry name" value="LacI/GalR-like_sensor"/>
</dbReference>
<evidence type="ECO:0000313" key="6">
    <source>
        <dbReference type="Proteomes" id="UP001500274"/>
    </source>
</evidence>
<reference evidence="6" key="1">
    <citation type="journal article" date="2019" name="Int. J. Syst. Evol. Microbiol.">
        <title>The Global Catalogue of Microorganisms (GCM) 10K type strain sequencing project: providing services to taxonomists for standard genome sequencing and annotation.</title>
        <authorList>
            <consortium name="The Broad Institute Genomics Platform"/>
            <consortium name="The Broad Institute Genome Sequencing Center for Infectious Disease"/>
            <person name="Wu L."/>
            <person name="Ma J."/>
        </authorList>
    </citation>
    <scope>NUCLEOTIDE SEQUENCE [LARGE SCALE GENOMIC DNA]</scope>
    <source>
        <strain evidence="6">JCM 16365</strain>
    </source>
</reference>
<evidence type="ECO:0000256" key="1">
    <source>
        <dbReference type="ARBA" id="ARBA00023015"/>
    </source>
</evidence>
<organism evidence="5 6">
    <name type="scientific">Microbacterium binotii</name>
    <dbReference type="NCBI Taxonomy" id="462710"/>
    <lineage>
        <taxon>Bacteria</taxon>
        <taxon>Bacillati</taxon>
        <taxon>Actinomycetota</taxon>
        <taxon>Actinomycetes</taxon>
        <taxon>Micrococcales</taxon>
        <taxon>Microbacteriaceae</taxon>
        <taxon>Microbacterium</taxon>
    </lineage>
</organism>
<dbReference type="GO" id="GO:0003677">
    <property type="term" value="F:DNA binding"/>
    <property type="evidence" value="ECO:0007669"/>
    <property type="project" value="UniProtKB-KW"/>
</dbReference>
<sequence length="338" mass="35920">MEDTTIARRRPTIRDVAAAAGVSRGTVSRVINGGHWVSPDARTAVEEAIRRTGYTANHAARSLATGRAGSLAFLLTEPQHLLFADPNFSLLLRGAAEALAQRSMTLVLLVAGTPEERANVAHFVSAGHVDGVLLISSHEADPLLDSLLEAGVPTVSCGLPLGHQGDLAAVAVDEEGSARVMTRHLLERGHRRIAMIAGPDDTPGGRYRLVGFREELGEAFDPDLVEHGDYSRESGTLAMSRLLERTRDIDAVFAASDMMAAGAVVALGRAGLRVPEDVAVAGFDDSGLAAAHEPPLTTMRQPWDRISAEMVTLLLEVIDGAPRRSVTLPTELVVRESA</sequence>
<dbReference type="InterPro" id="IPR000843">
    <property type="entry name" value="HTH_LacI"/>
</dbReference>
<proteinExistence type="predicted"/>
<evidence type="ECO:0000256" key="2">
    <source>
        <dbReference type="ARBA" id="ARBA00023125"/>
    </source>
</evidence>
<accession>A0ABP6BSF1</accession>
<dbReference type="Pfam" id="PF13377">
    <property type="entry name" value="Peripla_BP_3"/>
    <property type="match status" value="1"/>
</dbReference>
<keyword evidence="6" id="KW-1185">Reference proteome</keyword>
<keyword evidence="3" id="KW-0804">Transcription</keyword>
<dbReference type="CDD" id="cd06267">
    <property type="entry name" value="PBP1_LacI_sugar_binding-like"/>
    <property type="match status" value="1"/>
</dbReference>
<dbReference type="Proteomes" id="UP001500274">
    <property type="component" value="Unassembled WGS sequence"/>
</dbReference>
<keyword evidence="1" id="KW-0805">Transcription regulation</keyword>
<feature type="domain" description="HTH lacI-type" evidence="4">
    <location>
        <begin position="11"/>
        <end position="65"/>
    </location>
</feature>
<dbReference type="SUPFAM" id="SSF53822">
    <property type="entry name" value="Periplasmic binding protein-like I"/>
    <property type="match status" value="1"/>
</dbReference>
<evidence type="ECO:0000313" key="5">
    <source>
        <dbReference type="EMBL" id="GAA2584419.1"/>
    </source>
</evidence>
<dbReference type="PROSITE" id="PS50932">
    <property type="entry name" value="HTH_LACI_2"/>
    <property type="match status" value="1"/>
</dbReference>
<comment type="caution">
    <text evidence="5">The sequence shown here is derived from an EMBL/GenBank/DDBJ whole genome shotgun (WGS) entry which is preliminary data.</text>
</comment>
<dbReference type="PANTHER" id="PTHR30146:SF109">
    <property type="entry name" value="HTH-TYPE TRANSCRIPTIONAL REGULATOR GALS"/>
    <property type="match status" value="1"/>
</dbReference>
<dbReference type="InterPro" id="IPR010982">
    <property type="entry name" value="Lambda_DNA-bd_dom_sf"/>
</dbReference>